<evidence type="ECO:0008006" key="4">
    <source>
        <dbReference type="Google" id="ProtNLM"/>
    </source>
</evidence>
<accession>A0A1G6RXX2</accession>
<proteinExistence type="predicted"/>
<sequence length="378" mass="43993">MKTYLLLALITFCLFSCETSNQNAEEKLGQIPELTLVDSMQIDRLVVPTLLDYSEDGKHFLFFDFQSNELILTDPSGQILITANRTGDGPNSYKSGYFSACRFVGDDQILVETFSGTYLYDLKFTLKDFKMAHVRILSRMSGDTPGFVVDKNYQFKFGFLESDIDQIRVDDQWKMDVYDFLKVSDHESNELFSAPVPQSLNYLNDPGEYFSYDANALIRDDKLYLQFFMTPYLYEYKFPELVLIDSLHLNPRQDFKNTNPSPGDNFGLFFEELKGSRYENFVFSNDHLLTWYLRAAPAEEVDALDRRVVGDEKYQALKKKYKTPVYQIFKGKDKIWEGEWPIKLNVKKDLLYSVNAKPGEDPNAVERDAQTLYFYELR</sequence>
<dbReference type="AlphaFoldDB" id="A0A1G6RXX2"/>
<reference evidence="3" key="1">
    <citation type="submission" date="2016-10" db="EMBL/GenBank/DDBJ databases">
        <authorList>
            <person name="Varghese N."/>
            <person name="Submissions S."/>
        </authorList>
    </citation>
    <scope>NUCLEOTIDE SEQUENCE [LARGE SCALE GENOMIC DNA]</scope>
    <source>
        <strain evidence="3">DSM 23095</strain>
    </source>
</reference>
<name>A0A1G6RXX2_9BACT</name>
<dbReference type="RefSeq" id="WP_087938995.1">
    <property type="nucleotide sequence ID" value="NZ_FNAC01000014.1"/>
</dbReference>
<dbReference type="OrthoDB" id="833553at2"/>
<dbReference type="STRING" id="686796.SAMN04488104_101486"/>
<organism evidence="2 3">
    <name type="scientific">Algoriphagus faecimaris</name>
    <dbReference type="NCBI Taxonomy" id="686796"/>
    <lineage>
        <taxon>Bacteria</taxon>
        <taxon>Pseudomonadati</taxon>
        <taxon>Bacteroidota</taxon>
        <taxon>Cytophagia</taxon>
        <taxon>Cytophagales</taxon>
        <taxon>Cyclobacteriaceae</taxon>
        <taxon>Algoriphagus</taxon>
    </lineage>
</organism>
<gene>
    <name evidence="2" type="ORF">SAMN04488104_101486</name>
</gene>
<evidence type="ECO:0000313" key="3">
    <source>
        <dbReference type="Proteomes" id="UP000199060"/>
    </source>
</evidence>
<evidence type="ECO:0000256" key="1">
    <source>
        <dbReference type="SAM" id="SignalP"/>
    </source>
</evidence>
<feature type="signal peptide" evidence="1">
    <location>
        <begin position="1"/>
        <end position="24"/>
    </location>
</feature>
<keyword evidence="1" id="KW-0732">Signal</keyword>
<keyword evidence="3" id="KW-1185">Reference proteome</keyword>
<dbReference type="Proteomes" id="UP000199060">
    <property type="component" value="Unassembled WGS sequence"/>
</dbReference>
<protein>
    <recommendedName>
        <fullName evidence="4">6-bladed beta-propeller protein</fullName>
    </recommendedName>
</protein>
<feature type="chain" id="PRO_5011579977" description="6-bladed beta-propeller protein" evidence="1">
    <location>
        <begin position="25"/>
        <end position="378"/>
    </location>
</feature>
<evidence type="ECO:0000313" key="2">
    <source>
        <dbReference type="EMBL" id="SDD09303.1"/>
    </source>
</evidence>
<dbReference type="EMBL" id="FNAC01000014">
    <property type="protein sequence ID" value="SDD09303.1"/>
    <property type="molecule type" value="Genomic_DNA"/>
</dbReference>